<dbReference type="Proteomes" id="UP001497453">
    <property type="component" value="Chromosome 2"/>
</dbReference>
<protein>
    <submittedName>
        <fullName evidence="1">Uncharacterized protein</fullName>
    </submittedName>
</protein>
<keyword evidence="2" id="KW-1185">Reference proteome</keyword>
<accession>A0ABP1D5M2</accession>
<sequence>MRLPSYRTSHLGRFHPYGRKAARTRHQEVEADFMRTIDSTFDVAIPQRPSLTLSVITEESVSEMLESGYSAHDATPFSRVEELVVASNQAQAEKTAGLMELIVDFAHAMIRRLRLSKGS</sequence>
<gene>
    <name evidence="1" type="ORF">GFSPODELE1_LOCUS3748</name>
</gene>
<evidence type="ECO:0000313" key="2">
    <source>
        <dbReference type="Proteomes" id="UP001497453"/>
    </source>
</evidence>
<dbReference type="EMBL" id="OZ037945">
    <property type="protein sequence ID" value="CAL1701772.1"/>
    <property type="molecule type" value="Genomic_DNA"/>
</dbReference>
<reference evidence="2" key="1">
    <citation type="submission" date="2024-04" db="EMBL/GenBank/DDBJ databases">
        <authorList>
            <person name="Shaw F."/>
            <person name="Minotto A."/>
        </authorList>
    </citation>
    <scope>NUCLEOTIDE SEQUENCE [LARGE SCALE GENOMIC DNA]</scope>
</reference>
<name>A0ABP1D5M2_9APHY</name>
<evidence type="ECO:0000313" key="1">
    <source>
        <dbReference type="EMBL" id="CAL1701772.1"/>
    </source>
</evidence>
<organism evidence="1 2">
    <name type="scientific">Somion occarium</name>
    <dbReference type="NCBI Taxonomy" id="3059160"/>
    <lineage>
        <taxon>Eukaryota</taxon>
        <taxon>Fungi</taxon>
        <taxon>Dikarya</taxon>
        <taxon>Basidiomycota</taxon>
        <taxon>Agaricomycotina</taxon>
        <taxon>Agaricomycetes</taxon>
        <taxon>Polyporales</taxon>
        <taxon>Cerrenaceae</taxon>
        <taxon>Somion</taxon>
    </lineage>
</organism>
<proteinExistence type="predicted"/>